<keyword evidence="1" id="KW-0808">Transferase</keyword>
<proteinExistence type="predicted"/>
<dbReference type="SUPFAM" id="SSF53448">
    <property type="entry name" value="Nucleotide-diphospho-sugar transferases"/>
    <property type="match status" value="1"/>
</dbReference>
<accession>A0A504UU48</accession>
<name>A0A504UU48_9HYPH</name>
<sequence>MIARYESWKVLKRRQRGTTRVPLSLLTPHAFRPLSTADLPLIFLCHNDLALLPAFFRHYRSLGVTRFIVVDDQSSDGSREWLAAQVDTDLWTSTVRYKEAKRGRIWREMLLHLYGHDRWYLNVDADEFLVFDQCDTQPLLALIQVLTGEGNVKMPAPMLDLYPRGGLDYVHAANCGDSMPWEVADAFDAFGYKLSVKKRFMSLRGGPRERMFRSEAELMKYPLLFWSKDSSLGSSIHQPLPYGENFGPISGVLLHFKFFADVKERVAEAVSDGQYFNGAQEYRRILEHLEKDDVLNFTSSATTVYEGPAQLVARGFMRKLF</sequence>
<dbReference type="AlphaFoldDB" id="A0A504UU48"/>
<dbReference type="InterPro" id="IPR029044">
    <property type="entry name" value="Nucleotide-diphossugar_trans"/>
</dbReference>
<dbReference type="Pfam" id="PF13704">
    <property type="entry name" value="Glyco_tranf_2_4"/>
    <property type="match status" value="1"/>
</dbReference>
<comment type="caution">
    <text evidence="1">The sequence shown here is derived from an EMBL/GenBank/DDBJ whole genome shotgun (WGS) entry which is preliminary data.</text>
</comment>
<protein>
    <submittedName>
        <fullName evidence="1">Glycosyltransferase family 2 protein</fullName>
    </submittedName>
</protein>
<dbReference type="EMBL" id="VFYP01000001">
    <property type="protein sequence ID" value="TPP12146.1"/>
    <property type="molecule type" value="Genomic_DNA"/>
</dbReference>
<reference evidence="1 2" key="1">
    <citation type="submission" date="2019-06" db="EMBL/GenBank/DDBJ databases">
        <title>Rhizobium sp. CL12 isolated from roots of soybean.</title>
        <authorList>
            <person name="Wang C."/>
        </authorList>
    </citation>
    <scope>NUCLEOTIDE SEQUENCE [LARGE SCALE GENOMIC DNA]</scope>
    <source>
        <strain evidence="1 2">CL12</strain>
    </source>
</reference>
<gene>
    <name evidence="1" type="ORF">FJQ55_12435</name>
</gene>
<evidence type="ECO:0000313" key="1">
    <source>
        <dbReference type="EMBL" id="TPP12146.1"/>
    </source>
</evidence>
<dbReference type="Proteomes" id="UP000316429">
    <property type="component" value="Unassembled WGS sequence"/>
</dbReference>
<evidence type="ECO:0000313" key="2">
    <source>
        <dbReference type="Proteomes" id="UP000316429"/>
    </source>
</evidence>
<keyword evidence="2" id="KW-1185">Reference proteome</keyword>
<organism evidence="1 2">
    <name type="scientific">Rhizobium glycinendophyticum</name>
    <dbReference type="NCBI Taxonomy" id="2589807"/>
    <lineage>
        <taxon>Bacteria</taxon>
        <taxon>Pseudomonadati</taxon>
        <taxon>Pseudomonadota</taxon>
        <taxon>Alphaproteobacteria</taxon>
        <taxon>Hyphomicrobiales</taxon>
        <taxon>Rhizobiaceae</taxon>
        <taxon>Rhizobium/Agrobacterium group</taxon>
        <taxon>Rhizobium</taxon>
    </lineage>
</organism>
<dbReference type="OrthoDB" id="3010234at2"/>
<dbReference type="GO" id="GO:0016740">
    <property type="term" value="F:transferase activity"/>
    <property type="evidence" value="ECO:0007669"/>
    <property type="project" value="UniProtKB-KW"/>
</dbReference>